<organism evidence="1 2">
    <name type="scientific">Tetraparma gracilis</name>
    <dbReference type="NCBI Taxonomy" id="2962635"/>
    <lineage>
        <taxon>Eukaryota</taxon>
        <taxon>Sar</taxon>
        <taxon>Stramenopiles</taxon>
        <taxon>Ochrophyta</taxon>
        <taxon>Bolidophyceae</taxon>
        <taxon>Parmales</taxon>
        <taxon>Triparmaceae</taxon>
        <taxon>Tetraparma</taxon>
    </lineage>
</organism>
<name>A0ABQ6MQ11_9STRA</name>
<comment type="caution">
    <text evidence="1">The sequence shown here is derived from an EMBL/GenBank/DDBJ whole genome shotgun (WGS) entry which is preliminary data.</text>
</comment>
<accession>A0ABQ6MQ11</accession>
<feature type="non-terminal residue" evidence="1">
    <location>
        <position position="1"/>
    </location>
</feature>
<keyword evidence="2" id="KW-1185">Reference proteome</keyword>
<sequence>VSSEQDYGKMRNLMKGKGAWHTRSLSKAKAARVPSDSIVEYVTVDFGGEGDEIYEIDYIWLRNDHSSAYSIEYKDPESSWQLLVPWTSCEPYEFITIKDVHVQAAELKLSIKGSRIWDASWVMAKIYGRIDPITNFTRALEACINARDDLDELRRLIHEGGDLQLQEHELMKEAMVLRDYLNLRQECKFAAERLDLHALEELIKEALEKGMGNDITVMMAAETRDQLIAERDYKHNHPAYKFMIKNDIDEASATKYLGFLYAGGYDCLLGLAMLVVPDDGNQHALKVLRDLGIRSAVHRERITKSLHHVKLPKLNQANVAAFLESMNFDAKHVKRYIKALWTIKYDTVYDLLETDREQLKRLDFRDGHIDAIMLVSDGLHSKFATEHGDD</sequence>
<protein>
    <submittedName>
        <fullName evidence="1">Uncharacterized protein</fullName>
    </submittedName>
</protein>
<dbReference type="Proteomes" id="UP001165060">
    <property type="component" value="Unassembled WGS sequence"/>
</dbReference>
<proteinExistence type="predicted"/>
<reference evidence="1 2" key="1">
    <citation type="journal article" date="2023" name="Commun. Biol.">
        <title>Genome analysis of Parmales, the sister group of diatoms, reveals the evolutionary specialization of diatoms from phago-mixotrophs to photoautotrophs.</title>
        <authorList>
            <person name="Ban H."/>
            <person name="Sato S."/>
            <person name="Yoshikawa S."/>
            <person name="Yamada K."/>
            <person name="Nakamura Y."/>
            <person name="Ichinomiya M."/>
            <person name="Sato N."/>
            <person name="Blanc-Mathieu R."/>
            <person name="Endo H."/>
            <person name="Kuwata A."/>
            <person name="Ogata H."/>
        </authorList>
    </citation>
    <scope>NUCLEOTIDE SEQUENCE [LARGE SCALE GENOMIC DNA]</scope>
</reference>
<evidence type="ECO:0000313" key="1">
    <source>
        <dbReference type="EMBL" id="GMI29900.1"/>
    </source>
</evidence>
<dbReference type="EMBL" id="BRYB01005861">
    <property type="protein sequence ID" value="GMI29900.1"/>
    <property type="molecule type" value="Genomic_DNA"/>
</dbReference>
<gene>
    <name evidence="1" type="ORF">TeGR_g12465</name>
</gene>
<evidence type="ECO:0000313" key="2">
    <source>
        <dbReference type="Proteomes" id="UP001165060"/>
    </source>
</evidence>